<evidence type="ECO:0000313" key="1">
    <source>
        <dbReference type="EnsemblMetazoa" id="Aqu2.1.31733_001"/>
    </source>
</evidence>
<organism evidence="1">
    <name type="scientific">Amphimedon queenslandica</name>
    <name type="common">Sponge</name>
    <dbReference type="NCBI Taxonomy" id="400682"/>
    <lineage>
        <taxon>Eukaryota</taxon>
        <taxon>Metazoa</taxon>
        <taxon>Porifera</taxon>
        <taxon>Demospongiae</taxon>
        <taxon>Heteroscleromorpha</taxon>
        <taxon>Haplosclerida</taxon>
        <taxon>Niphatidae</taxon>
        <taxon>Amphimedon</taxon>
    </lineage>
</organism>
<proteinExistence type="predicted"/>
<reference evidence="1" key="1">
    <citation type="submission" date="2017-05" db="UniProtKB">
        <authorList>
            <consortium name="EnsemblMetazoa"/>
        </authorList>
    </citation>
    <scope>IDENTIFICATION</scope>
</reference>
<sequence>IHTDGFVCPVVAGAPDILVADACEVPDTPEAADNNLCSEAIDQILDGSFCDDNIADAVTVKSALDCTFVCTPYEAEVCESNGSINRIFIGESEQLVKFINDINNATCLVPKCLGKLQLHSVEQAGMGGAVGFVFRCASCGGREVNFNSS</sequence>
<dbReference type="AlphaFoldDB" id="A0A1X7UVD0"/>
<accession>A0A1X7UVD0</accession>
<dbReference type="EnsemblMetazoa" id="Aqu2.1.31733_001">
    <property type="protein sequence ID" value="Aqu2.1.31733_001"/>
    <property type="gene ID" value="Aqu2.1.31733"/>
</dbReference>
<protein>
    <submittedName>
        <fullName evidence="1">Uncharacterized protein</fullName>
    </submittedName>
</protein>
<name>A0A1X7UVD0_AMPQE</name>
<dbReference type="InParanoid" id="A0A1X7UVD0"/>